<name>A0A5B8S0Y6_9SPHN</name>
<evidence type="ECO:0008006" key="4">
    <source>
        <dbReference type="Google" id="ProtNLM"/>
    </source>
</evidence>
<feature type="transmembrane region" description="Helical" evidence="1">
    <location>
        <begin position="247"/>
        <end position="265"/>
    </location>
</feature>
<feature type="transmembrane region" description="Helical" evidence="1">
    <location>
        <begin position="67"/>
        <end position="88"/>
    </location>
</feature>
<dbReference type="RefSeq" id="WP_147088789.1">
    <property type="nucleotide sequence ID" value="NZ_BAABJD010000002.1"/>
</dbReference>
<feature type="transmembrane region" description="Helical" evidence="1">
    <location>
        <begin position="12"/>
        <end position="33"/>
    </location>
</feature>
<organism evidence="2 3">
    <name type="scientific">Novosphingobium ginsenosidimutans</name>
    <dbReference type="NCBI Taxonomy" id="1176536"/>
    <lineage>
        <taxon>Bacteria</taxon>
        <taxon>Pseudomonadati</taxon>
        <taxon>Pseudomonadota</taxon>
        <taxon>Alphaproteobacteria</taxon>
        <taxon>Sphingomonadales</taxon>
        <taxon>Sphingomonadaceae</taxon>
        <taxon>Novosphingobium</taxon>
    </lineage>
</organism>
<sequence>MKTDPRVGRRLPSQAALAALVLPVAAGLAWLAVSGAPMAWLAVNGGALLLALLLAVLLPIPQDERRAALLAASLVAALFATAIAGTSIDGVRRWVSLGPVSLHVGYLLLPLLAVLTPRLPSAPAVALLVLALLATLLQPDRATTIALVAVLAALAHVRRDRASFVGLIVATAGGSAAFVAPDPLAPVRWVEAVQRDAWHAAPFAGLALTLVTLSPLLLLKQAPTLTAFLVGAGLMAFAGPYPSVLIGYGAAPILGFGLALAALRCQNQSR</sequence>
<proteinExistence type="predicted"/>
<keyword evidence="1" id="KW-0472">Membrane</keyword>
<reference evidence="2 3" key="1">
    <citation type="journal article" date="2013" name="J. Microbiol. Biotechnol.">
        <title>Novosphingobium ginsenosidimutans sp. nov., with the ability to convert ginsenoside.</title>
        <authorList>
            <person name="Kim J.K."/>
            <person name="He D."/>
            <person name="Liu Q.M."/>
            <person name="Park H.Y."/>
            <person name="Jung M.S."/>
            <person name="Yoon M.H."/>
            <person name="Kim S.C."/>
            <person name="Im W.T."/>
        </authorList>
    </citation>
    <scope>NUCLEOTIDE SEQUENCE [LARGE SCALE GENOMIC DNA]</scope>
    <source>
        <strain evidence="2 3">FW-6</strain>
    </source>
</reference>
<keyword evidence="3" id="KW-1185">Reference proteome</keyword>
<dbReference type="KEGG" id="ngf:FRF71_00950"/>
<keyword evidence="1" id="KW-0812">Transmembrane</keyword>
<keyword evidence="1" id="KW-1133">Transmembrane helix</keyword>
<gene>
    <name evidence="2" type="ORF">FRF71_00950</name>
</gene>
<dbReference type="EMBL" id="CP042345">
    <property type="protein sequence ID" value="QEA14808.1"/>
    <property type="molecule type" value="Genomic_DNA"/>
</dbReference>
<dbReference type="AlphaFoldDB" id="A0A5B8S0Y6"/>
<protein>
    <recommendedName>
        <fullName evidence="4">Cell wall polymerase</fullName>
    </recommendedName>
</protein>
<evidence type="ECO:0000313" key="3">
    <source>
        <dbReference type="Proteomes" id="UP000321172"/>
    </source>
</evidence>
<dbReference type="Proteomes" id="UP000321172">
    <property type="component" value="Chromosome"/>
</dbReference>
<accession>A0A5B8S0Y6</accession>
<evidence type="ECO:0000256" key="1">
    <source>
        <dbReference type="SAM" id="Phobius"/>
    </source>
</evidence>
<feature type="transmembrane region" description="Helical" evidence="1">
    <location>
        <begin position="39"/>
        <end position="60"/>
    </location>
</feature>
<feature type="transmembrane region" description="Helical" evidence="1">
    <location>
        <begin position="119"/>
        <end position="136"/>
    </location>
</feature>
<feature type="transmembrane region" description="Helical" evidence="1">
    <location>
        <begin position="200"/>
        <end position="218"/>
    </location>
</feature>
<dbReference type="OrthoDB" id="5520726at2"/>
<evidence type="ECO:0000313" key="2">
    <source>
        <dbReference type="EMBL" id="QEA14808.1"/>
    </source>
</evidence>